<keyword evidence="3" id="KW-1185">Reference proteome</keyword>
<accession>A0AAX6EW84</accession>
<sequence length="114" mass="12817">MTIPHLFSTLPILKSSICHHPPPPLAPPTNQPPSPPQLPTFRNTTKMHLNGGADHHCISLTAAVRHTRICRPHLLLTYVNTKHPALPWRFLLQPQSRRTCIRRTVGSALERPPL</sequence>
<dbReference type="Proteomes" id="UP001140949">
    <property type="component" value="Unassembled WGS sequence"/>
</dbReference>
<reference evidence="2" key="1">
    <citation type="journal article" date="2023" name="GigaByte">
        <title>Genome assembly of the bearded iris, Iris pallida Lam.</title>
        <authorList>
            <person name="Bruccoleri R.E."/>
            <person name="Oakeley E.J."/>
            <person name="Faust A.M.E."/>
            <person name="Altorfer M."/>
            <person name="Dessus-Babus S."/>
            <person name="Burckhardt D."/>
            <person name="Oertli M."/>
            <person name="Naumann U."/>
            <person name="Petersen F."/>
            <person name="Wong J."/>
        </authorList>
    </citation>
    <scope>NUCLEOTIDE SEQUENCE</scope>
    <source>
        <strain evidence="2">GSM-AAB239-AS_SAM_17_03QT</strain>
    </source>
</reference>
<feature type="compositionally biased region" description="Pro residues" evidence="1">
    <location>
        <begin position="20"/>
        <end position="38"/>
    </location>
</feature>
<dbReference type="EMBL" id="JANAVB010033620">
    <property type="protein sequence ID" value="KAJ6808045.1"/>
    <property type="molecule type" value="Genomic_DNA"/>
</dbReference>
<evidence type="ECO:0000256" key="1">
    <source>
        <dbReference type="SAM" id="MobiDB-lite"/>
    </source>
</evidence>
<organism evidence="2 3">
    <name type="scientific">Iris pallida</name>
    <name type="common">Sweet iris</name>
    <dbReference type="NCBI Taxonomy" id="29817"/>
    <lineage>
        <taxon>Eukaryota</taxon>
        <taxon>Viridiplantae</taxon>
        <taxon>Streptophyta</taxon>
        <taxon>Embryophyta</taxon>
        <taxon>Tracheophyta</taxon>
        <taxon>Spermatophyta</taxon>
        <taxon>Magnoliopsida</taxon>
        <taxon>Liliopsida</taxon>
        <taxon>Asparagales</taxon>
        <taxon>Iridaceae</taxon>
        <taxon>Iridoideae</taxon>
        <taxon>Irideae</taxon>
        <taxon>Iris</taxon>
    </lineage>
</organism>
<name>A0AAX6EW84_IRIPA</name>
<evidence type="ECO:0000313" key="3">
    <source>
        <dbReference type="Proteomes" id="UP001140949"/>
    </source>
</evidence>
<proteinExistence type="predicted"/>
<evidence type="ECO:0000313" key="2">
    <source>
        <dbReference type="EMBL" id="KAJ6808045.1"/>
    </source>
</evidence>
<feature type="region of interest" description="Disordered" evidence="1">
    <location>
        <begin position="19"/>
        <end position="46"/>
    </location>
</feature>
<dbReference type="AlphaFoldDB" id="A0AAX6EW84"/>
<comment type="caution">
    <text evidence="2">The sequence shown here is derived from an EMBL/GenBank/DDBJ whole genome shotgun (WGS) entry which is preliminary data.</text>
</comment>
<gene>
    <name evidence="2" type="ORF">M6B38_168995</name>
</gene>
<protein>
    <submittedName>
        <fullName evidence="2">Uncharacterized protein</fullName>
    </submittedName>
</protein>
<reference evidence="2" key="2">
    <citation type="submission" date="2023-04" db="EMBL/GenBank/DDBJ databases">
        <authorList>
            <person name="Bruccoleri R.E."/>
            <person name="Oakeley E.J."/>
            <person name="Faust A.-M."/>
            <person name="Dessus-Babus S."/>
            <person name="Altorfer M."/>
            <person name="Burckhardt D."/>
            <person name="Oertli M."/>
            <person name="Naumann U."/>
            <person name="Petersen F."/>
            <person name="Wong J."/>
        </authorList>
    </citation>
    <scope>NUCLEOTIDE SEQUENCE</scope>
    <source>
        <strain evidence="2">GSM-AAB239-AS_SAM_17_03QT</strain>
        <tissue evidence="2">Leaf</tissue>
    </source>
</reference>